<comment type="subcellular location">
    <subcellularLocation>
        <location evidence="2">Endomembrane system</location>
        <topology evidence="2">Peripheral membrane protein</topology>
    </subcellularLocation>
</comment>
<dbReference type="KEGG" id="foc:113209770"/>
<dbReference type="Pfam" id="PF06602">
    <property type="entry name" value="Myotub-related"/>
    <property type="match status" value="1"/>
</dbReference>
<dbReference type="SUPFAM" id="SSF50729">
    <property type="entry name" value="PH domain-like"/>
    <property type="match status" value="1"/>
</dbReference>
<dbReference type="InterPro" id="IPR000387">
    <property type="entry name" value="Tyr_Pase_dom"/>
</dbReference>
<dbReference type="InterPro" id="IPR017455">
    <property type="entry name" value="Znf_FYVE-rel"/>
</dbReference>
<proteinExistence type="inferred from homology"/>
<comment type="similarity">
    <text evidence="3">Belongs to the protein-tyrosine phosphatase family. Non-receptor class myotubularin subfamily.</text>
</comment>
<dbReference type="SUPFAM" id="SSF52799">
    <property type="entry name" value="(Phosphotyrosine protein) phosphatases II"/>
    <property type="match status" value="1"/>
</dbReference>
<dbReference type="Gene3D" id="3.30.40.10">
    <property type="entry name" value="Zinc/RING finger domain, C3HC4 (zinc finger)"/>
    <property type="match status" value="1"/>
</dbReference>
<feature type="region of interest" description="Disordered" evidence="17">
    <location>
        <begin position="366"/>
        <end position="388"/>
    </location>
</feature>
<evidence type="ECO:0000256" key="4">
    <source>
        <dbReference type="ARBA" id="ARBA00008755"/>
    </source>
</evidence>
<keyword evidence="9" id="KW-0378">Hydrolase</keyword>
<dbReference type="GO" id="GO:0052629">
    <property type="term" value="F:phosphatidylinositol-3,5-bisphosphate 3-phosphatase activity"/>
    <property type="evidence" value="ECO:0007669"/>
    <property type="project" value="UniProtKB-EC"/>
</dbReference>
<dbReference type="InterPro" id="IPR000306">
    <property type="entry name" value="Znf_FYVE"/>
</dbReference>
<evidence type="ECO:0000256" key="11">
    <source>
        <dbReference type="ARBA" id="ARBA00023136"/>
    </source>
</evidence>
<evidence type="ECO:0000256" key="5">
    <source>
        <dbReference type="ARBA" id="ARBA00012903"/>
    </source>
</evidence>
<dbReference type="EC" id="3.1.3.95" evidence="5"/>
<organism evidence="21 22">
    <name type="scientific">Frankliniella occidentalis</name>
    <name type="common">Western flower thrips</name>
    <name type="synonym">Euthrips occidentalis</name>
    <dbReference type="NCBI Taxonomy" id="133901"/>
    <lineage>
        <taxon>Eukaryota</taxon>
        <taxon>Metazoa</taxon>
        <taxon>Ecdysozoa</taxon>
        <taxon>Arthropoda</taxon>
        <taxon>Hexapoda</taxon>
        <taxon>Insecta</taxon>
        <taxon>Pterygota</taxon>
        <taxon>Neoptera</taxon>
        <taxon>Paraneoptera</taxon>
        <taxon>Thysanoptera</taxon>
        <taxon>Terebrantia</taxon>
        <taxon>Thripoidea</taxon>
        <taxon>Thripidae</taxon>
        <taxon>Frankliniella</taxon>
    </lineage>
</organism>
<evidence type="ECO:0000256" key="14">
    <source>
        <dbReference type="PIRSR" id="PIRSR630564-2"/>
    </source>
</evidence>
<dbReference type="GeneID" id="113209770"/>
<dbReference type="GO" id="GO:0004438">
    <property type="term" value="F:phosphatidylinositol-3-phosphate phosphatase activity"/>
    <property type="evidence" value="ECO:0007669"/>
    <property type="project" value="TreeGrafter"/>
</dbReference>
<dbReference type="GO" id="GO:0012505">
    <property type="term" value="C:endomembrane system"/>
    <property type="evidence" value="ECO:0007669"/>
    <property type="project" value="UniProtKB-SubCell"/>
</dbReference>
<feature type="compositionally biased region" description="Basic and acidic residues" evidence="17">
    <location>
        <begin position="1128"/>
        <end position="1137"/>
    </location>
</feature>
<accession>A0A6J1SQQ9</accession>
<gene>
    <name evidence="22" type="primary">LOC113209770</name>
</gene>
<sequence>MKLSVDSEQLSFFLCLLVVIRYWRHKMECSIGDPQPSSLQSLCHIRASEAYPKATLQVEDSGGGGSSAEGLQPLIVPFSPVCGESVRYLARTADGVLALSNYRIFLLMTDGSSHNIPLGLIEQLEVKDIFYLHVLCKDARSVRLVFLSNDVCLDWFRRLLRAISPPKSIIEIFAFSFYAWSKEEEGEKVIQRLKRQPEQSYFRKEVERLQFDLRGSWRISKANENGELCSSYPREILVPSCIADEKLKKGAGFRSYGRVPAVVWRHTGNGAVLARCSQPEVGWFGYRLPEDEELLKAIADACAHDRLHNVTLDASAGGNSFMTSSLIPSSQAAAPGALPFANGLVQTATVSSTVVSPPSMNGGSLSMLSDCNGTSSSASSLKDSLPDEVELPPQGKKLLIMDARSYTTAIANRARGGGCECPEYYPTCEIQFMNLANIHSIRKSFHSLRALCASSGDNPNWFSLLEGTRWLQNMSGLMRAAVTVAQALDTEGRPVVVHCSDGWDRTPQIVALAEILLDPYYRTMQGFQILCEREWLDFGHKFADRCGNGIGGEDHNERCPVFLQWVDCVHQLLSQFECLFEFSEAYLVKLVQHTYSNLFGTFLCNSNTDRANSSIAEGTFSVWQFLQDDCFKNNLYLPEDRVLWPSCNVRDLHVWSELYLGSPDRATSTLSAAPAPVNTVTTTHSAPGSVVGSSNAAHSDGSATEDLESSGRSNGFVKTRSYDDIITACDERESHSSLVDQPRRCSDSSINVDLKYTNGSVGGDIDQVDGECNANSPSEQVEEENDLVSELCRDAIGLEISDAVSSLPTTHITPTGLSNVITNQEILSGSQCRDEQSDDEDTEITVTTEVTETLNTMDNSETQNEVSSNAPDGDLSGPSSLPTQQILSENSTAKSVWKSKDNLQPGHSVDSSTDTLVAPEQLANHCVQPAAGSAPPLCNGISSSLGAAPGLTVSTLDMLVPVASTNSVGSFNSHAPQSLTFPYGAVNAMPSILANGVTDGDVISSSGGDMCRVCADSRKFLADNHRDHSGSSSRYSTPPLNSRTPSSGYPATPATPCEDRTILPSSLQGGCIQLDDVDGLAAPHSDVQIRLRQIIAEHQARVQELERDLHMTRMALTQQVCHQCNHAPPDRNDDVRSLPESACSGEPASAGESIPSDVSWEALEEVPDGNPVLWWPDYAASHCMRCTREFNVVRRRHHCRNCGKIFCSECSENTVPLPNKQVFEPVRVCTTCYSLLHTDTVENISNNMNTRRSGPVVNVNSHIISNGHSMDVPADMAESALTTFAQQHHTTNGNSCTYASVASGSAHSDQRNGMLLPEASKVGNPQAQAQPRKATAAYS</sequence>
<evidence type="ECO:0000256" key="7">
    <source>
        <dbReference type="ARBA" id="ARBA00022723"/>
    </source>
</evidence>
<keyword evidence="8 15" id="KW-0863">Zinc-finger</keyword>
<dbReference type="GO" id="GO:0008270">
    <property type="term" value="F:zinc ion binding"/>
    <property type="evidence" value="ECO:0007669"/>
    <property type="project" value="UniProtKB-KW"/>
</dbReference>
<evidence type="ECO:0000313" key="21">
    <source>
        <dbReference type="Proteomes" id="UP000504606"/>
    </source>
</evidence>
<comment type="similarity">
    <text evidence="4">Belongs to the lst-2 family.</text>
</comment>
<keyword evidence="11" id="KW-0472">Membrane</keyword>
<feature type="region of interest" description="Disordered" evidence="17">
    <location>
        <begin position="678"/>
        <end position="715"/>
    </location>
</feature>
<dbReference type="InterPro" id="IPR016130">
    <property type="entry name" value="Tyr_Pase_AS"/>
</dbReference>
<evidence type="ECO:0000256" key="3">
    <source>
        <dbReference type="ARBA" id="ARBA00007471"/>
    </source>
</evidence>
<evidence type="ECO:0000256" key="10">
    <source>
        <dbReference type="ARBA" id="ARBA00022833"/>
    </source>
</evidence>
<feature type="coiled-coil region" evidence="16">
    <location>
        <begin position="1088"/>
        <end position="1115"/>
    </location>
</feature>
<dbReference type="SMART" id="SM00064">
    <property type="entry name" value="FYVE"/>
    <property type="match status" value="1"/>
</dbReference>
<evidence type="ECO:0000256" key="16">
    <source>
        <dbReference type="SAM" id="Coils"/>
    </source>
</evidence>
<feature type="binding site" evidence="14">
    <location>
        <begin position="437"/>
        <end position="438"/>
    </location>
    <ligand>
        <name>substrate</name>
    </ligand>
</feature>
<dbReference type="InterPro" id="IPR010569">
    <property type="entry name" value="Myotubularin-like_Pase_dom"/>
</dbReference>
<dbReference type="Pfam" id="PF01363">
    <property type="entry name" value="FYVE"/>
    <property type="match status" value="1"/>
</dbReference>
<keyword evidence="16" id="KW-0175">Coiled coil</keyword>
<dbReference type="GO" id="GO:0004721">
    <property type="term" value="F:phosphoprotein phosphatase activity"/>
    <property type="evidence" value="ECO:0007669"/>
    <property type="project" value="UniProtKB-ARBA"/>
</dbReference>
<dbReference type="GO" id="GO:0046856">
    <property type="term" value="P:phosphatidylinositol dephosphorylation"/>
    <property type="evidence" value="ECO:0007669"/>
    <property type="project" value="UniProtKB-ARBA"/>
</dbReference>
<evidence type="ECO:0000256" key="17">
    <source>
        <dbReference type="SAM" id="MobiDB-lite"/>
    </source>
</evidence>
<evidence type="ECO:0000256" key="9">
    <source>
        <dbReference type="ARBA" id="ARBA00022801"/>
    </source>
</evidence>
<dbReference type="InterPro" id="IPR013083">
    <property type="entry name" value="Znf_RING/FYVE/PHD"/>
</dbReference>
<feature type="domain" description="FYVE-type" evidence="19">
    <location>
        <begin position="1177"/>
        <end position="1237"/>
    </location>
</feature>
<feature type="region of interest" description="Disordered" evidence="17">
    <location>
        <begin position="1301"/>
        <end position="1339"/>
    </location>
</feature>
<dbReference type="PROSITE" id="PS00383">
    <property type="entry name" value="TYR_PHOSPHATASE_1"/>
    <property type="match status" value="1"/>
</dbReference>
<keyword evidence="7" id="KW-0479">Metal-binding</keyword>
<reference evidence="22" key="1">
    <citation type="submission" date="2025-08" db="UniProtKB">
        <authorList>
            <consortium name="RefSeq"/>
        </authorList>
    </citation>
    <scope>IDENTIFICATION</scope>
    <source>
        <tissue evidence="22">Whole organism</tissue>
    </source>
</reference>
<feature type="region of interest" description="Disordered" evidence="17">
    <location>
        <begin position="1128"/>
        <end position="1154"/>
    </location>
</feature>
<dbReference type="GO" id="GO:0005829">
    <property type="term" value="C:cytosol"/>
    <property type="evidence" value="ECO:0007669"/>
    <property type="project" value="UniProtKB-ARBA"/>
</dbReference>
<evidence type="ECO:0000259" key="20">
    <source>
        <dbReference type="PROSITE" id="PS51339"/>
    </source>
</evidence>
<feature type="domain" description="Tyrosine specific protein phosphatases" evidence="18">
    <location>
        <begin position="475"/>
        <end position="512"/>
    </location>
</feature>
<feature type="compositionally biased region" description="Polar residues" evidence="17">
    <location>
        <begin position="877"/>
        <end position="894"/>
    </location>
</feature>
<dbReference type="GO" id="GO:0010506">
    <property type="term" value="P:regulation of autophagy"/>
    <property type="evidence" value="ECO:0007669"/>
    <property type="project" value="TreeGrafter"/>
</dbReference>
<dbReference type="GO" id="GO:0060090">
    <property type="term" value="F:molecular adaptor activity"/>
    <property type="evidence" value="ECO:0007669"/>
    <property type="project" value="UniProtKB-ARBA"/>
</dbReference>
<protein>
    <recommendedName>
        <fullName evidence="6">Lateral signaling target protein 2 homolog</fullName>
        <ecNumber evidence="5">3.1.3.95</ecNumber>
    </recommendedName>
    <alternativeName>
        <fullName evidence="12">Phosphatidylinositol-3,5-bisphosphate 3-phosphatase</fullName>
    </alternativeName>
</protein>
<evidence type="ECO:0000259" key="18">
    <source>
        <dbReference type="PROSITE" id="PS50056"/>
    </source>
</evidence>
<feature type="region of interest" description="Disordered" evidence="17">
    <location>
        <begin position="852"/>
        <end position="913"/>
    </location>
</feature>
<dbReference type="InterPro" id="IPR030564">
    <property type="entry name" value="Myotubularin"/>
</dbReference>
<dbReference type="Proteomes" id="UP000504606">
    <property type="component" value="Unplaced"/>
</dbReference>
<evidence type="ECO:0000256" key="2">
    <source>
        <dbReference type="ARBA" id="ARBA00004184"/>
    </source>
</evidence>
<dbReference type="PANTHER" id="PTHR10807">
    <property type="entry name" value="MYOTUBULARIN-RELATED"/>
    <property type="match status" value="1"/>
</dbReference>
<keyword evidence="10" id="KW-0862">Zinc</keyword>
<dbReference type="OrthoDB" id="271628at2759"/>
<dbReference type="RefSeq" id="XP_026283237.1">
    <property type="nucleotide sequence ID" value="XM_026427452.2"/>
</dbReference>
<feature type="domain" description="Myotubularin phosphatase" evidence="20">
    <location>
        <begin position="196"/>
        <end position="659"/>
    </location>
</feature>
<dbReference type="GO" id="GO:0016020">
    <property type="term" value="C:membrane"/>
    <property type="evidence" value="ECO:0007669"/>
    <property type="project" value="UniProtKB-ARBA"/>
</dbReference>
<evidence type="ECO:0000256" key="6">
    <source>
        <dbReference type="ARBA" id="ARBA00019870"/>
    </source>
</evidence>
<dbReference type="InterPro" id="IPR029021">
    <property type="entry name" value="Prot-tyrosine_phosphatase-like"/>
</dbReference>
<dbReference type="GO" id="GO:0019903">
    <property type="term" value="F:protein phosphatase binding"/>
    <property type="evidence" value="ECO:0007669"/>
    <property type="project" value="TreeGrafter"/>
</dbReference>
<keyword evidence="21" id="KW-1185">Reference proteome</keyword>
<name>A0A6J1SQQ9_FRAOC</name>
<evidence type="ECO:0000313" key="22">
    <source>
        <dbReference type="RefSeq" id="XP_026283237.1"/>
    </source>
</evidence>
<dbReference type="PROSITE" id="PS50178">
    <property type="entry name" value="ZF_FYVE"/>
    <property type="match status" value="1"/>
</dbReference>
<dbReference type="FunFam" id="3.30.40.10:FF:000073">
    <property type="entry name" value="myotubularin-related protein 4 isoform X2"/>
    <property type="match status" value="1"/>
</dbReference>
<evidence type="ECO:0000256" key="1">
    <source>
        <dbReference type="ARBA" id="ARBA00003580"/>
    </source>
</evidence>
<feature type="active site" description="Phosphocysteine intermediate" evidence="13">
    <location>
        <position position="499"/>
    </location>
</feature>
<evidence type="ECO:0000259" key="19">
    <source>
        <dbReference type="PROSITE" id="PS50178"/>
    </source>
</evidence>
<evidence type="ECO:0000256" key="8">
    <source>
        <dbReference type="ARBA" id="ARBA00022771"/>
    </source>
</evidence>
<evidence type="ECO:0000256" key="12">
    <source>
        <dbReference type="ARBA" id="ARBA00032571"/>
    </source>
</evidence>
<evidence type="ECO:0000256" key="15">
    <source>
        <dbReference type="PROSITE-ProRule" id="PRU00091"/>
    </source>
</evidence>
<feature type="binding site" evidence="14">
    <location>
        <begin position="499"/>
        <end position="505"/>
    </location>
    <ligand>
        <name>substrate</name>
    </ligand>
</feature>
<dbReference type="GO" id="GO:0046474">
    <property type="term" value="P:glycerophospholipid biosynthetic process"/>
    <property type="evidence" value="ECO:0007669"/>
    <property type="project" value="UniProtKB-ARBA"/>
</dbReference>
<feature type="compositionally biased region" description="Polar residues" evidence="17">
    <location>
        <begin position="1030"/>
        <end position="1049"/>
    </location>
</feature>
<dbReference type="PROSITE" id="PS50056">
    <property type="entry name" value="TYR_PHOSPHATASE_2"/>
    <property type="match status" value="1"/>
</dbReference>
<dbReference type="InterPro" id="IPR011011">
    <property type="entry name" value="Znf_FYVE_PHD"/>
</dbReference>
<dbReference type="GO" id="GO:0061952">
    <property type="term" value="P:midbody abscission"/>
    <property type="evidence" value="ECO:0007669"/>
    <property type="project" value="UniProtKB-ARBA"/>
</dbReference>
<feature type="region of interest" description="Disordered" evidence="17">
    <location>
        <begin position="1023"/>
        <end position="1055"/>
    </location>
</feature>
<feature type="compositionally biased region" description="Polar residues" evidence="17">
    <location>
        <begin position="854"/>
        <end position="870"/>
    </location>
</feature>
<dbReference type="SUPFAM" id="SSF57903">
    <property type="entry name" value="FYVE/PHD zinc finger"/>
    <property type="match status" value="1"/>
</dbReference>
<comment type="function">
    <text evidence="1">Negative regulator of epidermal growth factor receptor (EGFR) signaling.</text>
</comment>
<dbReference type="PROSITE" id="PS51339">
    <property type="entry name" value="PPASE_MYOTUBULARIN"/>
    <property type="match status" value="1"/>
</dbReference>
<evidence type="ECO:0000256" key="13">
    <source>
        <dbReference type="PIRSR" id="PIRSR630564-1"/>
    </source>
</evidence>
<dbReference type="PANTHER" id="PTHR10807:SF75">
    <property type="entry name" value="PHOSPHATIDYLINOSITOL-3-PHOSPHATE PHOSPHATASE"/>
    <property type="match status" value="1"/>
</dbReference>